<gene>
    <name evidence="1" type="ORF">HNR42_000653</name>
</gene>
<dbReference type="GO" id="GO:0006796">
    <property type="term" value="P:phosphate-containing compound metabolic process"/>
    <property type="evidence" value="ECO:0007669"/>
    <property type="project" value="InterPro"/>
</dbReference>
<dbReference type="GO" id="GO:0000287">
    <property type="term" value="F:magnesium ion binding"/>
    <property type="evidence" value="ECO:0007669"/>
    <property type="project" value="InterPro"/>
</dbReference>
<reference evidence="1 2" key="1">
    <citation type="submission" date="2020-08" db="EMBL/GenBank/DDBJ databases">
        <title>Genomic Encyclopedia of Type Strains, Phase IV (KMG-IV): sequencing the most valuable type-strain genomes for metagenomic binning, comparative biology and taxonomic classification.</title>
        <authorList>
            <person name="Goeker M."/>
        </authorList>
    </citation>
    <scope>NUCLEOTIDE SEQUENCE [LARGE SCALE GENOMIC DNA]</scope>
    <source>
        <strain evidence="1 2">DSM 21458</strain>
    </source>
</reference>
<dbReference type="AlphaFoldDB" id="A0A841HYE1"/>
<proteinExistence type="predicted"/>
<organism evidence="1 2">
    <name type="scientific">Deinobacterium chartae</name>
    <dbReference type="NCBI Taxonomy" id="521158"/>
    <lineage>
        <taxon>Bacteria</taxon>
        <taxon>Thermotogati</taxon>
        <taxon>Deinococcota</taxon>
        <taxon>Deinococci</taxon>
        <taxon>Deinococcales</taxon>
        <taxon>Deinococcaceae</taxon>
        <taxon>Deinobacterium</taxon>
    </lineage>
</organism>
<dbReference type="GO" id="GO:0004427">
    <property type="term" value="F:inorganic diphosphate phosphatase activity"/>
    <property type="evidence" value="ECO:0007669"/>
    <property type="project" value="UniProtKB-EC"/>
</dbReference>
<dbReference type="InterPro" id="IPR036649">
    <property type="entry name" value="Pyrophosphatase_sf"/>
</dbReference>
<keyword evidence="1" id="KW-0378">Hydrolase</keyword>
<name>A0A841HYE1_9DEIO</name>
<dbReference type="GO" id="GO:0005737">
    <property type="term" value="C:cytoplasm"/>
    <property type="evidence" value="ECO:0007669"/>
    <property type="project" value="InterPro"/>
</dbReference>
<dbReference type="Gene3D" id="3.90.80.10">
    <property type="entry name" value="Inorganic pyrophosphatase"/>
    <property type="match status" value="1"/>
</dbReference>
<accession>A0A841HYE1</accession>
<evidence type="ECO:0000313" key="1">
    <source>
        <dbReference type="EMBL" id="MBB6097239.1"/>
    </source>
</evidence>
<dbReference type="EC" id="3.6.1.1" evidence="1"/>
<sequence length="135" mass="14750">MHPQPASFPRRAVFVLEWLRGSCERFVLQGDHLQPYRTEPLPAPVHYGCLPGTLNPADGVEVDAVLLGPAERTGWAGEFDVVGLLHLEDLDHKVILGSLAGVEALLAWFPPERGARLEPAENAWAWLAALRSPSA</sequence>
<protein>
    <submittedName>
        <fullName evidence="1">Inorganic pyrophosphatase</fullName>
        <ecNumber evidence="1">3.6.1.1</ecNumber>
    </submittedName>
</protein>
<comment type="caution">
    <text evidence="1">The sequence shown here is derived from an EMBL/GenBank/DDBJ whole genome shotgun (WGS) entry which is preliminary data.</text>
</comment>
<dbReference type="RefSeq" id="WP_183984463.1">
    <property type="nucleotide sequence ID" value="NZ_JACHHG010000002.1"/>
</dbReference>
<keyword evidence="2" id="KW-1185">Reference proteome</keyword>
<evidence type="ECO:0000313" key="2">
    <source>
        <dbReference type="Proteomes" id="UP000569951"/>
    </source>
</evidence>
<dbReference type="Proteomes" id="UP000569951">
    <property type="component" value="Unassembled WGS sequence"/>
</dbReference>
<dbReference type="EMBL" id="JACHHG010000002">
    <property type="protein sequence ID" value="MBB6097239.1"/>
    <property type="molecule type" value="Genomic_DNA"/>
</dbReference>
<dbReference type="SUPFAM" id="SSF50324">
    <property type="entry name" value="Inorganic pyrophosphatase"/>
    <property type="match status" value="1"/>
</dbReference>